<reference evidence="3" key="1">
    <citation type="submission" date="2014-05" db="EMBL/GenBank/DDBJ databases">
        <title>Whole genome sequencing of Lactobacillus casei NRIC0644.</title>
        <authorList>
            <person name="Atarashi H."/>
            <person name="Yoshida Y."/>
            <person name="Fujimura S."/>
            <person name="Tanaka N."/>
            <person name="Shiwa Y."/>
            <person name="Yoshikawa H."/>
            <person name="Okada S."/>
            <person name="Nakagawa J."/>
        </authorList>
    </citation>
    <scope>NUCLEOTIDE SEQUENCE [LARGE SCALE GENOMIC DNA]</scope>
    <source>
        <strain evidence="3">NRIC0644</strain>
    </source>
</reference>
<evidence type="ECO:0000313" key="3">
    <source>
        <dbReference type="Proteomes" id="UP000032552"/>
    </source>
</evidence>
<organism evidence="2 3">
    <name type="scientific">Lacticaseibacillus paracasei NRIC 0644</name>
    <dbReference type="NCBI Taxonomy" id="1435038"/>
    <lineage>
        <taxon>Bacteria</taxon>
        <taxon>Bacillati</taxon>
        <taxon>Bacillota</taxon>
        <taxon>Bacilli</taxon>
        <taxon>Lactobacillales</taxon>
        <taxon>Lactobacillaceae</taxon>
        <taxon>Lacticaseibacillus</taxon>
    </lineage>
</organism>
<dbReference type="Gene3D" id="3.30.70.100">
    <property type="match status" value="1"/>
</dbReference>
<sequence>MKIINVKLVVKPDRDAAYRQFIAALVQGSRAEQGNLSYDHYQSLTAPNEYEIIEHWRDAEAVESHNGTAHFQKFLAGINEFLTEPLEILRMNDHA</sequence>
<feature type="domain" description="ABM" evidence="1">
    <location>
        <begin position="2"/>
        <end position="91"/>
    </location>
</feature>
<evidence type="ECO:0000259" key="1">
    <source>
        <dbReference type="PROSITE" id="PS51725"/>
    </source>
</evidence>
<comment type="caution">
    <text evidence="2">The sequence shown here is derived from an EMBL/GenBank/DDBJ whole genome shotgun (WGS) entry which is preliminary data.</text>
</comment>
<proteinExistence type="predicted"/>
<keyword evidence="2" id="KW-0560">Oxidoreductase</keyword>
<name>A0A0C9PX05_LACPA</name>
<dbReference type="SUPFAM" id="SSF54909">
    <property type="entry name" value="Dimeric alpha+beta barrel"/>
    <property type="match status" value="1"/>
</dbReference>
<dbReference type="AlphaFoldDB" id="A0A0C9PX05"/>
<dbReference type="Pfam" id="PF03992">
    <property type="entry name" value="ABM"/>
    <property type="match status" value="1"/>
</dbReference>
<protein>
    <submittedName>
        <fullName evidence="2">Monooxygenase ycnE</fullName>
    </submittedName>
</protein>
<dbReference type="InterPro" id="IPR050744">
    <property type="entry name" value="AI-2_Isomerase_LsrG"/>
</dbReference>
<dbReference type="PANTHER" id="PTHR33336:SF3">
    <property type="entry name" value="ABM DOMAIN-CONTAINING PROTEIN"/>
    <property type="match status" value="1"/>
</dbReference>
<dbReference type="PANTHER" id="PTHR33336">
    <property type="entry name" value="QUINOL MONOOXYGENASE YGIN-RELATED"/>
    <property type="match status" value="1"/>
</dbReference>
<gene>
    <name evidence="2" type="ORF">LC0644_1228</name>
</gene>
<dbReference type="Proteomes" id="UP000032552">
    <property type="component" value="Unassembled WGS sequence"/>
</dbReference>
<dbReference type="EMBL" id="BAYM01000083">
    <property type="protein sequence ID" value="GAN36639.1"/>
    <property type="molecule type" value="Genomic_DNA"/>
</dbReference>
<dbReference type="RefSeq" id="WP_016369927.1">
    <property type="nucleotide sequence ID" value="NZ_BAYM01000083.1"/>
</dbReference>
<evidence type="ECO:0000313" key="2">
    <source>
        <dbReference type="EMBL" id="GAN36639.1"/>
    </source>
</evidence>
<dbReference type="InterPro" id="IPR011008">
    <property type="entry name" value="Dimeric_a/b-barrel"/>
</dbReference>
<dbReference type="InterPro" id="IPR007138">
    <property type="entry name" value="ABM_dom"/>
</dbReference>
<accession>A0A0C9PX05</accession>
<dbReference type="GO" id="GO:0004497">
    <property type="term" value="F:monooxygenase activity"/>
    <property type="evidence" value="ECO:0007669"/>
    <property type="project" value="UniProtKB-KW"/>
</dbReference>
<dbReference type="PROSITE" id="PS51725">
    <property type="entry name" value="ABM"/>
    <property type="match status" value="1"/>
</dbReference>
<keyword evidence="2" id="KW-0503">Monooxygenase</keyword>